<dbReference type="Proteomes" id="UP000320314">
    <property type="component" value="Unassembled WGS sequence"/>
</dbReference>
<organism evidence="2 3">
    <name type="scientific">Pararhizobium mangrovi</name>
    <dbReference type="NCBI Taxonomy" id="2590452"/>
    <lineage>
        <taxon>Bacteria</taxon>
        <taxon>Pseudomonadati</taxon>
        <taxon>Pseudomonadota</taxon>
        <taxon>Alphaproteobacteria</taxon>
        <taxon>Hyphomicrobiales</taxon>
        <taxon>Rhizobiaceae</taxon>
        <taxon>Rhizobium/Agrobacterium group</taxon>
        <taxon>Pararhizobium</taxon>
    </lineage>
</organism>
<feature type="chain" id="PRO_5021220483" evidence="1">
    <location>
        <begin position="48"/>
        <end position="194"/>
    </location>
</feature>
<name>A0A506U6M4_9HYPH</name>
<accession>A0A506U6M4</accession>
<gene>
    <name evidence="2" type="ORF">FJU11_09055</name>
</gene>
<dbReference type="Gene3D" id="2.60.40.1880">
    <property type="entry name" value="Invasion associated locus B (IalB) protein"/>
    <property type="match status" value="1"/>
</dbReference>
<keyword evidence="1" id="KW-0732">Signal</keyword>
<dbReference type="OrthoDB" id="8454302at2"/>
<sequence>MLSPSDVNARIKSSCARGERTGRTFVQVATALAAAAFLASAAAPVLAQGVAPGGTVEAKHGAWSTVCGTPPGAPGRQCALMQLVVAKDQPNVAISVVALKTADGEARILKILTPLGVLLPKGLGLFIDGKSIGRAYFLVCREEGCQVEVTIDDQLLKTLKSGKQAVFTLYKTQEEGIGIPVDLTGFGEGFDALP</sequence>
<dbReference type="AlphaFoldDB" id="A0A506U6M4"/>
<comment type="caution">
    <text evidence="2">The sequence shown here is derived from an EMBL/GenBank/DDBJ whole genome shotgun (WGS) entry which is preliminary data.</text>
</comment>
<feature type="signal peptide" evidence="1">
    <location>
        <begin position="1"/>
        <end position="47"/>
    </location>
</feature>
<evidence type="ECO:0000256" key="1">
    <source>
        <dbReference type="SAM" id="SignalP"/>
    </source>
</evidence>
<evidence type="ECO:0000313" key="2">
    <source>
        <dbReference type="EMBL" id="TPW28741.1"/>
    </source>
</evidence>
<dbReference type="InterPro" id="IPR010642">
    <property type="entry name" value="Invasion_prot_B"/>
</dbReference>
<evidence type="ECO:0000313" key="3">
    <source>
        <dbReference type="Proteomes" id="UP000320314"/>
    </source>
</evidence>
<keyword evidence="3" id="KW-1185">Reference proteome</keyword>
<dbReference type="InterPro" id="IPR038696">
    <property type="entry name" value="IalB_sf"/>
</dbReference>
<dbReference type="Pfam" id="PF06776">
    <property type="entry name" value="IalB"/>
    <property type="match status" value="1"/>
</dbReference>
<reference evidence="2 3" key="1">
    <citation type="submission" date="2019-06" db="EMBL/GenBank/DDBJ databases">
        <authorList>
            <person name="Li M."/>
        </authorList>
    </citation>
    <scope>NUCLEOTIDE SEQUENCE [LARGE SCALE GENOMIC DNA]</scope>
    <source>
        <strain evidence="2 3">BGMRC6574</strain>
    </source>
</reference>
<dbReference type="EMBL" id="VHLH01000014">
    <property type="protein sequence ID" value="TPW28741.1"/>
    <property type="molecule type" value="Genomic_DNA"/>
</dbReference>
<proteinExistence type="predicted"/>
<protein>
    <submittedName>
        <fullName evidence="2">Invasion associated locus B family protein</fullName>
    </submittedName>
</protein>